<dbReference type="EMBL" id="CP077062">
    <property type="protein sequence ID" value="QWZ07109.1"/>
    <property type="molecule type" value="Genomic_DNA"/>
</dbReference>
<dbReference type="Pfam" id="PF09339">
    <property type="entry name" value="HTH_IclR"/>
    <property type="match status" value="1"/>
</dbReference>
<gene>
    <name evidence="9" type="ORF">KRR39_16620</name>
</gene>
<dbReference type="GO" id="GO:0003677">
    <property type="term" value="F:DNA binding"/>
    <property type="evidence" value="ECO:0007669"/>
    <property type="project" value="UniProtKB-KW"/>
</dbReference>
<protein>
    <recommendedName>
        <fullName evidence="6">Glycerol operon regulatory protein</fullName>
    </recommendedName>
</protein>
<accession>A0A975SWA9</accession>
<dbReference type="RefSeq" id="WP_216938620.1">
    <property type="nucleotide sequence ID" value="NZ_CP077062.1"/>
</dbReference>
<feature type="domain" description="HTH iclR-type" evidence="7">
    <location>
        <begin position="14"/>
        <end position="75"/>
    </location>
</feature>
<evidence type="ECO:0000256" key="1">
    <source>
        <dbReference type="ARBA" id="ARBA00022798"/>
    </source>
</evidence>
<dbReference type="PANTHER" id="PTHR30136">
    <property type="entry name" value="HELIX-TURN-HELIX TRANSCRIPTIONAL REGULATOR, ICLR FAMILY"/>
    <property type="match status" value="1"/>
</dbReference>
<proteinExistence type="predicted"/>
<evidence type="ECO:0000259" key="7">
    <source>
        <dbReference type="PROSITE" id="PS51077"/>
    </source>
</evidence>
<reference evidence="9" key="1">
    <citation type="submission" date="2021-06" db="EMBL/GenBank/DDBJ databases">
        <title>Complete genome sequence of Nocardioides sp. G188.</title>
        <authorList>
            <person name="Im W.-T."/>
        </authorList>
    </citation>
    <scope>NUCLEOTIDE SEQUENCE</scope>
    <source>
        <strain evidence="9">G188</strain>
    </source>
</reference>
<dbReference type="AlphaFoldDB" id="A0A975SWA9"/>
<evidence type="ECO:0000313" key="10">
    <source>
        <dbReference type="Proteomes" id="UP000683575"/>
    </source>
</evidence>
<dbReference type="InterPro" id="IPR005471">
    <property type="entry name" value="Tscrpt_reg_IclR_N"/>
</dbReference>
<keyword evidence="10" id="KW-1185">Reference proteome</keyword>
<comment type="function">
    <text evidence="5">May be an activator protein for the gylABX operon.</text>
</comment>
<dbReference type="Proteomes" id="UP000683575">
    <property type="component" value="Chromosome"/>
</dbReference>
<evidence type="ECO:0000313" key="9">
    <source>
        <dbReference type="EMBL" id="QWZ07109.1"/>
    </source>
</evidence>
<evidence type="ECO:0000256" key="2">
    <source>
        <dbReference type="ARBA" id="ARBA00023015"/>
    </source>
</evidence>
<dbReference type="FunFam" id="1.10.10.10:FF:000056">
    <property type="entry name" value="IclR family transcriptional regulator"/>
    <property type="match status" value="1"/>
</dbReference>
<evidence type="ECO:0000259" key="8">
    <source>
        <dbReference type="PROSITE" id="PS51078"/>
    </source>
</evidence>
<evidence type="ECO:0000256" key="5">
    <source>
        <dbReference type="ARBA" id="ARBA00058938"/>
    </source>
</evidence>
<dbReference type="GO" id="GO:0003700">
    <property type="term" value="F:DNA-binding transcription factor activity"/>
    <property type="evidence" value="ECO:0007669"/>
    <property type="project" value="TreeGrafter"/>
</dbReference>
<dbReference type="Pfam" id="PF01614">
    <property type="entry name" value="IclR_C"/>
    <property type="match status" value="1"/>
</dbReference>
<evidence type="ECO:0000256" key="4">
    <source>
        <dbReference type="ARBA" id="ARBA00023163"/>
    </source>
</evidence>
<organism evidence="9 10">
    <name type="scientific">Nocardioides panacis</name>
    <dbReference type="NCBI Taxonomy" id="2849501"/>
    <lineage>
        <taxon>Bacteria</taxon>
        <taxon>Bacillati</taxon>
        <taxon>Actinomycetota</taxon>
        <taxon>Actinomycetes</taxon>
        <taxon>Propionibacteriales</taxon>
        <taxon>Nocardioidaceae</taxon>
        <taxon>Nocardioides</taxon>
    </lineage>
</organism>
<dbReference type="InterPro" id="IPR014757">
    <property type="entry name" value="Tscrpt_reg_IclR_C"/>
</dbReference>
<name>A0A975SWA9_9ACTN</name>
<evidence type="ECO:0000256" key="3">
    <source>
        <dbReference type="ARBA" id="ARBA00023125"/>
    </source>
</evidence>
<dbReference type="GO" id="GO:0006071">
    <property type="term" value="P:glycerol metabolic process"/>
    <property type="evidence" value="ECO:0007669"/>
    <property type="project" value="UniProtKB-KW"/>
</dbReference>
<feature type="domain" description="IclR-ED" evidence="8">
    <location>
        <begin position="76"/>
        <end position="256"/>
    </location>
</feature>
<evidence type="ECO:0000256" key="6">
    <source>
        <dbReference type="ARBA" id="ARBA00070406"/>
    </source>
</evidence>
<dbReference type="PROSITE" id="PS51078">
    <property type="entry name" value="ICLR_ED"/>
    <property type="match status" value="1"/>
</dbReference>
<dbReference type="InterPro" id="IPR050707">
    <property type="entry name" value="HTH_MetabolicPath_Reg"/>
</dbReference>
<sequence length="258" mass="27751">MPDPENVKRRDGGVQSVHRSLDLVEVVAARGGHLTIGEIAAAADVPLPTAHRLLRTLVDRGYMRQMPNRRYALGFRLVPLGATASSMVGADTEAVLGRLVDALGETANLAILSGSHAEYVAQVPSRHTMRMFTEVGRQVDLHCTGVGKALLAQLDDARVRSIVRRVGLTAQTEHTLVTESALLADLTGVRERGYALDEQEQEAGVRCVAVPVGPEPMSWMAVSVSGPVTRMTDDLVARAVPLLHEAGRQLTSRMLSPD</sequence>
<dbReference type="PROSITE" id="PS51077">
    <property type="entry name" value="HTH_ICLR"/>
    <property type="match status" value="1"/>
</dbReference>
<keyword evidence="1" id="KW-0319">Glycerol metabolism</keyword>
<dbReference type="KEGG" id="nps:KRR39_16620"/>
<dbReference type="SMART" id="SM00346">
    <property type="entry name" value="HTH_ICLR"/>
    <property type="match status" value="1"/>
</dbReference>
<keyword evidence="3" id="KW-0238">DNA-binding</keyword>
<keyword evidence="4" id="KW-0804">Transcription</keyword>
<dbReference type="PANTHER" id="PTHR30136:SF24">
    <property type="entry name" value="HTH-TYPE TRANSCRIPTIONAL REPRESSOR ALLR"/>
    <property type="match status" value="1"/>
</dbReference>
<dbReference type="GO" id="GO:0045892">
    <property type="term" value="P:negative regulation of DNA-templated transcription"/>
    <property type="evidence" value="ECO:0007669"/>
    <property type="project" value="TreeGrafter"/>
</dbReference>
<keyword evidence="2" id="KW-0805">Transcription regulation</keyword>